<dbReference type="AlphaFoldDB" id="A0A0H5R3L3"/>
<reference evidence="2" key="1">
    <citation type="submission" date="2015-04" db="EMBL/GenBank/DDBJ databases">
        <title>The genome sequence of the plant pathogenic Rhizarian Plasmodiophora brassicae reveals insights in its biotrophic life cycle and the origin of chitin synthesis.</title>
        <authorList>
            <person name="Schwelm A."/>
            <person name="Fogelqvist J."/>
            <person name="Knaust A."/>
            <person name="Julke S."/>
            <person name="Lilja T."/>
            <person name="Dhandapani V."/>
            <person name="Bonilla-Rosso G."/>
            <person name="Karlsson M."/>
            <person name="Shevchenko A."/>
            <person name="Choi S.R."/>
            <person name="Kim H.G."/>
            <person name="Park J.Y."/>
            <person name="Lim Y.P."/>
            <person name="Ludwig-Muller J."/>
            <person name="Dixelius C."/>
        </authorList>
    </citation>
    <scope>NUCLEOTIDE SEQUENCE</scope>
    <source>
        <tissue evidence="2">Potato root galls</tissue>
    </source>
</reference>
<dbReference type="EMBL" id="HACM01008316">
    <property type="protein sequence ID" value="CRZ08758.1"/>
    <property type="molecule type" value="Transcribed_RNA"/>
</dbReference>
<keyword evidence="1" id="KW-0732">Signal</keyword>
<accession>A0A0H5R3L3</accession>
<name>A0A0H5R3L3_9EUKA</name>
<feature type="signal peptide" evidence="1">
    <location>
        <begin position="1"/>
        <end position="25"/>
    </location>
</feature>
<protein>
    <submittedName>
        <fullName evidence="2">Uncharacterized protein</fullName>
    </submittedName>
</protein>
<feature type="chain" id="PRO_5005222954" evidence="1">
    <location>
        <begin position="26"/>
        <end position="145"/>
    </location>
</feature>
<proteinExistence type="predicted"/>
<evidence type="ECO:0000256" key="1">
    <source>
        <dbReference type="SAM" id="SignalP"/>
    </source>
</evidence>
<sequence length="145" mass="15995">QYQMSLMVGSLVLLSLMFITCDSSADRGVRFQKFVQYCDLIKTKPKIAMISADLEYCLGPDLYDKGNKACEEAVTNANGSDGPDLLQSSIVTSPIKSFMSDGEGRKSLSDKMISHVMASLFYYRTKDTLPEFWGISDGESSKSSD</sequence>
<feature type="non-terminal residue" evidence="2">
    <location>
        <position position="1"/>
    </location>
</feature>
<evidence type="ECO:0000313" key="2">
    <source>
        <dbReference type="EMBL" id="CRZ08758.1"/>
    </source>
</evidence>
<organism evidence="2">
    <name type="scientific">Spongospora subterranea</name>
    <dbReference type="NCBI Taxonomy" id="70186"/>
    <lineage>
        <taxon>Eukaryota</taxon>
        <taxon>Sar</taxon>
        <taxon>Rhizaria</taxon>
        <taxon>Endomyxa</taxon>
        <taxon>Phytomyxea</taxon>
        <taxon>Plasmodiophorida</taxon>
        <taxon>Plasmodiophoridae</taxon>
        <taxon>Spongospora</taxon>
    </lineage>
</organism>